<name>K9ZGS3_ANACC</name>
<dbReference type="AlphaFoldDB" id="K9ZGS3"/>
<gene>
    <name evidence="1" type="ordered locus">Anacy_2286</name>
</gene>
<keyword evidence="2" id="KW-1185">Reference proteome</keyword>
<dbReference type="EMBL" id="CP003659">
    <property type="protein sequence ID" value="AFZ57742.1"/>
    <property type="molecule type" value="Genomic_DNA"/>
</dbReference>
<reference evidence="2" key="1">
    <citation type="journal article" date="2013" name="Proc. Natl. Acad. Sci. U.S.A.">
        <title>Improving the coverage of the cyanobacterial phylum using diversity-driven genome sequencing.</title>
        <authorList>
            <person name="Shih P.M."/>
            <person name="Wu D."/>
            <person name="Latifi A."/>
            <person name="Axen S.D."/>
            <person name="Fewer D.P."/>
            <person name="Talla E."/>
            <person name="Calteau A."/>
            <person name="Cai F."/>
            <person name="Tandeau de Marsac N."/>
            <person name="Rippka R."/>
            <person name="Herdman M."/>
            <person name="Sivonen K."/>
            <person name="Coursin T."/>
            <person name="Laurent T."/>
            <person name="Goodwin L."/>
            <person name="Nolan M."/>
            <person name="Davenport K.W."/>
            <person name="Han C.S."/>
            <person name="Rubin E.M."/>
            <person name="Eisen J.A."/>
            <person name="Woyke T."/>
            <person name="Gugger M."/>
            <person name="Kerfeld C.A."/>
        </authorList>
    </citation>
    <scope>NUCLEOTIDE SEQUENCE [LARGE SCALE GENOMIC DNA]</scope>
    <source>
        <strain evidence="2">ATCC 27899 / PCC 7122</strain>
    </source>
</reference>
<organism evidence="1 2">
    <name type="scientific">Anabaena cylindrica (strain ATCC 27899 / PCC 7122)</name>
    <dbReference type="NCBI Taxonomy" id="272123"/>
    <lineage>
        <taxon>Bacteria</taxon>
        <taxon>Bacillati</taxon>
        <taxon>Cyanobacteriota</taxon>
        <taxon>Cyanophyceae</taxon>
        <taxon>Nostocales</taxon>
        <taxon>Nostocaceae</taxon>
        <taxon>Anabaena</taxon>
    </lineage>
</organism>
<proteinExistence type="predicted"/>
<dbReference type="PATRIC" id="fig|272123.3.peg.2489"/>
<accession>K9ZGS3</accession>
<protein>
    <submittedName>
        <fullName evidence="1">Uncharacterized protein</fullName>
    </submittedName>
</protein>
<dbReference type="OrthoDB" id="462676at2"/>
<dbReference type="HOGENOM" id="CLU_123781_0_0_3"/>
<evidence type="ECO:0000313" key="2">
    <source>
        <dbReference type="Proteomes" id="UP000010474"/>
    </source>
</evidence>
<sequence>MKSRFLPYSLAAFVLFSGYTITQTVLANEPLIIAQSIWKIFSSPEGNFSILMPGKPTETKQKINTKNGIVEVNVFTVERPQDDVKYTVAYIDYPDDYIELLKRNNLVEEAINTGKKTALQNSKSTLISEEKISLGRYSGREVNYTKPGDLIVKQRIFLVDKRLYQVSVETSKNKQKYLVKSISGFCDSFNLLPK</sequence>
<evidence type="ECO:0000313" key="1">
    <source>
        <dbReference type="EMBL" id="AFZ57742.1"/>
    </source>
</evidence>
<dbReference type="eggNOG" id="COG4276">
    <property type="taxonomic scope" value="Bacteria"/>
</dbReference>
<dbReference type="RefSeq" id="WP_015214378.1">
    <property type="nucleotide sequence ID" value="NC_019771.1"/>
</dbReference>
<dbReference type="Proteomes" id="UP000010474">
    <property type="component" value="Chromosome"/>
</dbReference>
<dbReference type="STRING" id="272123.Anacy_2286"/>
<dbReference type="KEGG" id="acy:Anacy_2286"/>